<reference evidence="1" key="1">
    <citation type="journal article" date="2014" name="Front. Microbiol.">
        <title>High frequency of phylogenetically diverse reductive dehalogenase-homologous genes in deep subseafloor sedimentary metagenomes.</title>
        <authorList>
            <person name="Kawai M."/>
            <person name="Futagami T."/>
            <person name="Toyoda A."/>
            <person name="Takaki Y."/>
            <person name="Nishi S."/>
            <person name="Hori S."/>
            <person name="Arai W."/>
            <person name="Tsubouchi T."/>
            <person name="Morono Y."/>
            <person name="Uchiyama I."/>
            <person name="Ito T."/>
            <person name="Fujiyama A."/>
            <person name="Inagaki F."/>
            <person name="Takami H."/>
        </authorList>
    </citation>
    <scope>NUCLEOTIDE SEQUENCE</scope>
    <source>
        <strain evidence="1">Expedition CK06-06</strain>
    </source>
</reference>
<dbReference type="InterPro" id="IPR007757">
    <property type="entry name" value="MT-A70-like"/>
</dbReference>
<accession>X1G282</accession>
<comment type="caution">
    <text evidence="1">The sequence shown here is derived from an EMBL/GenBank/DDBJ whole genome shotgun (WGS) entry which is preliminary data.</text>
</comment>
<dbReference type="SUPFAM" id="SSF53335">
    <property type="entry name" value="S-adenosyl-L-methionine-dependent methyltransferases"/>
    <property type="match status" value="1"/>
</dbReference>
<sequence>MAYIEKHIVKGRTFFRLVEGYKDSSGKRHKRLIKHIGDAVAYRKYLKDIGRKENELATLKGTVTQPTMPASVFDVIYADPPWQYDFAKTDSRAIENQYSSMPLNQIKRLRKYIPAAENAVLFLWATAPKLREALEVLGAWGFTYRTNAIWDKEK</sequence>
<gene>
    <name evidence="1" type="ORF">S03H2_09892</name>
</gene>
<dbReference type="EMBL" id="BARU01005128">
    <property type="protein sequence ID" value="GAH27133.1"/>
    <property type="molecule type" value="Genomic_DNA"/>
</dbReference>
<evidence type="ECO:0000313" key="1">
    <source>
        <dbReference type="EMBL" id="GAH27133.1"/>
    </source>
</evidence>
<proteinExistence type="predicted"/>
<dbReference type="PROSITE" id="PS51143">
    <property type="entry name" value="MT_A70"/>
    <property type="match status" value="1"/>
</dbReference>
<dbReference type="InterPro" id="IPR002052">
    <property type="entry name" value="DNA_methylase_N6_adenine_CS"/>
</dbReference>
<dbReference type="InterPro" id="IPR029063">
    <property type="entry name" value="SAM-dependent_MTases_sf"/>
</dbReference>
<dbReference type="Pfam" id="PF05063">
    <property type="entry name" value="MT-A70"/>
    <property type="match status" value="1"/>
</dbReference>
<dbReference type="GO" id="GO:0003676">
    <property type="term" value="F:nucleic acid binding"/>
    <property type="evidence" value="ECO:0007669"/>
    <property type="project" value="InterPro"/>
</dbReference>
<name>X1G282_9ZZZZ</name>
<dbReference type="PROSITE" id="PS00092">
    <property type="entry name" value="N6_MTASE"/>
    <property type="match status" value="1"/>
</dbReference>
<dbReference type="AlphaFoldDB" id="X1G282"/>
<protein>
    <submittedName>
        <fullName evidence="1">Uncharacterized protein</fullName>
    </submittedName>
</protein>
<organism evidence="1">
    <name type="scientific">marine sediment metagenome</name>
    <dbReference type="NCBI Taxonomy" id="412755"/>
    <lineage>
        <taxon>unclassified sequences</taxon>
        <taxon>metagenomes</taxon>
        <taxon>ecological metagenomes</taxon>
    </lineage>
</organism>
<dbReference type="GO" id="GO:0032259">
    <property type="term" value="P:methylation"/>
    <property type="evidence" value="ECO:0007669"/>
    <property type="project" value="InterPro"/>
</dbReference>
<dbReference type="GO" id="GO:0008168">
    <property type="term" value="F:methyltransferase activity"/>
    <property type="evidence" value="ECO:0007669"/>
    <property type="project" value="InterPro"/>
</dbReference>